<dbReference type="EMBL" id="RSCD01000001">
    <property type="protein sequence ID" value="RSH95379.1"/>
    <property type="molecule type" value="Genomic_DNA"/>
</dbReference>
<name>A0A427YWD5_9TREE</name>
<evidence type="ECO:0000256" key="3">
    <source>
        <dbReference type="ARBA" id="ARBA00022737"/>
    </source>
</evidence>
<dbReference type="PANTHER" id="PTHR19849:SF0">
    <property type="entry name" value="PHOSPHOLIPASE A-2-ACTIVATING PROTEIN"/>
    <property type="match status" value="1"/>
</dbReference>
<keyword evidence="3" id="KW-0677">Repeat</keyword>
<feature type="repeat" description="WD" evidence="4">
    <location>
        <begin position="513"/>
        <end position="544"/>
    </location>
</feature>
<dbReference type="CDD" id="cd00200">
    <property type="entry name" value="WD40"/>
    <property type="match status" value="1"/>
</dbReference>
<dbReference type="PANTHER" id="PTHR19849">
    <property type="entry name" value="PHOSPHOLIPASE A-2-ACTIVATING PROTEIN"/>
    <property type="match status" value="1"/>
</dbReference>
<feature type="repeat" description="WD" evidence="4">
    <location>
        <begin position="472"/>
        <end position="506"/>
    </location>
</feature>
<comment type="caution">
    <text evidence="7">The sequence shown here is derived from an EMBL/GenBank/DDBJ whole genome shotgun (WGS) entry which is preliminary data.</text>
</comment>
<dbReference type="STRING" id="1890683.A0A427YWD5"/>
<reference evidence="7 8" key="1">
    <citation type="submission" date="2018-11" db="EMBL/GenBank/DDBJ databases">
        <title>Genome sequence of Saitozyma podzolica DSM 27192.</title>
        <authorList>
            <person name="Aliyu H."/>
            <person name="Gorte O."/>
            <person name="Ochsenreither K."/>
        </authorList>
    </citation>
    <scope>NUCLEOTIDE SEQUENCE [LARGE SCALE GENOMIC DNA]</scope>
    <source>
        <strain evidence="7 8">DSM 27192</strain>
    </source>
</reference>
<dbReference type="InterPro" id="IPR015155">
    <property type="entry name" value="PFU"/>
</dbReference>
<evidence type="ECO:0000313" key="8">
    <source>
        <dbReference type="Proteomes" id="UP000279259"/>
    </source>
</evidence>
<dbReference type="InterPro" id="IPR036322">
    <property type="entry name" value="WD40_repeat_dom_sf"/>
</dbReference>
<dbReference type="InterPro" id="IPR020472">
    <property type="entry name" value="WD40_PAC1"/>
</dbReference>
<organism evidence="7 8">
    <name type="scientific">Saitozyma podzolica</name>
    <dbReference type="NCBI Taxonomy" id="1890683"/>
    <lineage>
        <taxon>Eukaryota</taxon>
        <taxon>Fungi</taxon>
        <taxon>Dikarya</taxon>
        <taxon>Basidiomycota</taxon>
        <taxon>Agaricomycotina</taxon>
        <taxon>Tremellomycetes</taxon>
        <taxon>Tremellales</taxon>
        <taxon>Trimorphomycetaceae</taxon>
        <taxon>Saitozyma</taxon>
    </lineage>
</organism>
<evidence type="ECO:0000313" key="7">
    <source>
        <dbReference type="EMBL" id="RSH95379.1"/>
    </source>
</evidence>
<sequence length="692" mass="75626">MSSSWLVKAVIGHHKTVGDKEVHADHQPLNSKPRHDGDVRLSRHDHKQISQLTGTGKDPNEVLHAFFLLFCRVSNQVHLGLHTNSVSELSILPSEDLPTGLVPSDRWALRCARGLSTGFDQLLTIRTPKIMGYSKQLHFGAGILLEEIPLFGPTAQELLGICLFYRLHANTGVGGWLFWDIIRNYVCVILVSYLPLLGSFISSYMRPMFSGCRLIILFLKLRSMMFEDQLGDDGLWHSDELADFFGLKHFVYSKEVRTAVMGENDKFLGSRTAKQGLELVPPHSSDVKAVIAVGHDRIITASRDSSVAVWQQSQTGYDLKALLNGHHAFVNSLAFIPGDGSDQDDFIASGGNSALILLHSLETLASDPVDALIGHSLNVCTLSYSATCRKLISGSWDHTARIWSRRGAKWGVELVLDGHDEAVWGVAIVEAGPSRGCFLTGSVHATGAADIQGSADRLVNLWSSSGELMLSIKGSPEPVRSLAVLPESTHFASACNDGIVRVWTIQGELVSELRGHTDYVYEVCAGQNEAILSCGEDHSVRVWEKGRCVATVLHPCQTVWAVASLPNGDIVSAGSDGQVRIWTTDERRFASEEDRRVSDCEGPPDGHRAWKIRFGERFRLLEPAAPVVEAAAGQITVGIDISDDAPPLQLVVDSHEDPRAVAERFGSEHSLSENYINQIEEFIRSALGGASG</sequence>
<evidence type="ECO:0000256" key="5">
    <source>
        <dbReference type="SAM" id="MobiDB-lite"/>
    </source>
</evidence>
<dbReference type="OrthoDB" id="10265988at2759"/>
<dbReference type="SMART" id="SM00320">
    <property type="entry name" value="WD40"/>
    <property type="match status" value="7"/>
</dbReference>
<gene>
    <name evidence="7" type="ORF">EHS25_000466</name>
</gene>
<protein>
    <recommendedName>
        <fullName evidence="6">PFU domain-containing protein</fullName>
    </recommendedName>
</protein>
<dbReference type="Pfam" id="PF09070">
    <property type="entry name" value="PFU"/>
    <property type="match status" value="1"/>
</dbReference>
<dbReference type="InterPro" id="IPR015943">
    <property type="entry name" value="WD40/YVTN_repeat-like_dom_sf"/>
</dbReference>
<dbReference type="Proteomes" id="UP000279259">
    <property type="component" value="Unassembled WGS sequence"/>
</dbReference>
<dbReference type="AlphaFoldDB" id="A0A427YWD5"/>
<keyword evidence="2 4" id="KW-0853">WD repeat</keyword>
<proteinExistence type="predicted"/>
<evidence type="ECO:0000256" key="1">
    <source>
        <dbReference type="ARBA" id="ARBA00022490"/>
    </source>
</evidence>
<dbReference type="SUPFAM" id="SSF50978">
    <property type="entry name" value="WD40 repeat-like"/>
    <property type="match status" value="1"/>
</dbReference>
<dbReference type="GO" id="GO:0010992">
    <property type="term" value="P:ubiquitin recycling"/>
    <property type="evidence" value="ECO:0007669"/>
    <property type="project" value="TreeGrafter"/>
</dbReference>
<feature type="compositionally biased region" description="Basic and acidic residues" evidence="5">
    <location>
        <begin position="33"/>
        <end position="42"/>
    </location>
</feature>
<evidence type="ECO:0000259" key="6">
    <source>
        <dbReference type="PROSITE" id="PS51394"/>
    </source>
</evidence>
<keyword evidence="1" id="KW-0963">Cytoplasm</keyword>
<feature type="region of interest" description="Disordered" evidence="5">
    <location>
        <begin position="17"/>
        <end position="42"/>
    </location>
</feature>
<dbReference type="InterPro" id="IPR001680">
    <property type="entry name" value="WD40_rpt"/>
</dbReference>
<accession>A0A427YWD5</accession>
<dbReference type="PRINTS" id="PR00320">
    <property type="entry name" value="GPROTEINBRPT"/>
</dbReference>
<dbReference type="GO" id="GO:0043130">
    <property type="term" value="F:ubiquitin binding"/>
    <property type="evidence" value="ECO:0007669"/>
    <property type="project" value="TreeGrafter"/>
</dbReference>
<dbReference type="PROSITE" id="PS51394">
    <property type="entry name" value="PFU"/>
    <property type="match status" value="1"/>
</dbReference>
<feature type="compositionally biased region" description="Basic and acidic residues" evidence="5">
    <location>
        <begin position="17"/>
        <end position="26"/>
    </location>
</feature>
<dbReference type="GO" id="GO:0005634">
    <property type="term" value="C:nucleus"/>
    <property type="evidence" value="ECO:0007669"/>
    <property type="project" value="TreeGrafter"/>
</dbReference>
<feature type="domain" description="PFU" evidence="6">
    <location>
        <begin position="581"/>
        <end position="692"/>
    </location>
</feature>
<dbReference type="Gene3D" id="2.130.10.10">
    <property type="entry name" value="YVTN repeat-like/Quinoprotein amine dehydrogenase"/>
    <property type="match status" value="1"/>
</dbReference>
<evidence type="ECO:0000256" key="2">
    <source>
        <dbReference type="ARBA" id="ARBA00022574"/>
    </source>
</evidence>
<evidence type="ECO:0000256" key="4">
    <source>
        <dbReference type="PROSITE-ProRule" id="PRU00221"/>
    </source>
</evidence>
<dbReference type="GO" id="GO:0043161">
    <property type="term" value="P:proteasome-mediated ubiquitin-dependent protein catabolic process"/>
    <property type="evidence" value="ECO:0007669"/>
    <property type="project" value="TreeGrafter"/>
</dbReference>
<dbReference type="InterPro" id="IPR038122">
    <property type="entry name" value="PFU_sf"/>
</dbReference>
<dbReference type="Pfam" id="PF00400">
    <property type="entry name" value="WD40"/>
    <property type="match status" value="4"/>
</dbReference>
<dbReference type="GO" id="GO:0005737">
    <property type="term" value="C:cytoplasm"/>
    <property type="evidence" value="ECO:0007669"/>
    <property type="project" value="TreeGrafter"/>
</dbReference>
<keyword evidence="8" id="KW-1185">Reference proteome</keyword>
<dbReference type="Gene3D" id="3.10.20.870">
    <property type="entry name" value="PFU (PLAA family ubiquitin binding), C-terminal domain"/>
    <property type="match status" value="1"/>
</dbReference>
<dbReference type="PROSITE" id="PS50082">
    <property type="entry name" value="WD_REPEATS_2"/>
    <property type="match status" value="3"/>
</dbReference>
<feature type="repeat" description="WD" evidence="4">
    <location>
        <begin position="372"/>
        <end position="404"/>
    </location>
</feature>
<dbReference type="PROSITE" id="PS50294">
    <property type="entry name" value="WD_REPEATS_REGION"/>
    <property type="match status" value="2"/>
</dbReference>